<gene>
    <name evidence="2" type="ORF">SAMN04490239_7821</name>
</gene>
<dbReference type="AlphaFoldDB" id="A0A1H4ZT90"/>
<accession>A0A1H4ZT90</accession>
<protein>
    <submittedName>
        <fullName evidence="2">Uncharacterized protein</fullName>
    </submittedName>
</protein>
<dbReference type="Proteomes" id="UP000183561">
    <property type="component" value="Unassembled WGS sequence"/>
</dbReference>
<proteinExistence type="predicted"/>
<sequence length="243" mass="26855">MTRSRPLWEQVMRYKIAYSPGECRETDGWMQVGATHIEQHGEQRLVCELYQGVLVVEGGRVQTMLSFGDEVEPLPDDMHEAFTIPGAHAQIAADRFGDLVDFVALSRYFDGPRRIRNMPPPGARARPAWTACVVAGRPLLEVRATHFTTAPGSRTLVCELYPGILVLEKDGVCSVLTYGSSVELLPPRSTSEWQCPVARLFPPPSSSAGRCRVNQGRGRHRGGPAGGPEKLVTRRRLRSSYAV</sequence>
<keyword evidence="3" id="KW-1185">Reference proteome</keyword>
<reference evidence="3" key="1">
    <citation type="submission" date="2016-10" db="EMBL/GenBank/DDBJ databases">
        <authorList>
            <person name="Varghese N."/>
            <person name="Submissions S."/>
        </authorList>
    </citation>
    <scope>NUCLEOTIDE SEQUENCE [LARGE SCALE GENOMIC DNA]</scope>
    <source>
        <strain evidence="3">DSM 44498</strain>
    </source>
</reference>
<organism evidence="2 3">
    <name type="scientific">Rhodococcus koreensis</name>
    <dbReference type="NCBI Taxonomy" id="99653"/>
    <lineage>
        <taxon>Bacteria</taxon>
        <taxon>Bacillati</taxon>
        <taxon>Actinomycetota</taxon>
        <taxon>Actinomycetes</taxon>
        <taxon>Mycobacteriales</taxon>
        <taxon>Nocardiaceae</taxon>
        <taxon>Rhodococcus</taxon>
    </lineage>
</organism>
<evidence type="ECO:0000256" key="1">
    <source>
        <dbReference type="SAM" id="MobiDB-lite"/>
    </source>
</evidence>
<name>A0A1H4ZT90_9NOCA</name>
<evidence type="ECO:0000313" key="3">
    <source>
        <dbReference type="Proteomes" id="UP000183561"/>
    </source>
</evidence>
<feature type="region of interest" description="Disordered" evidence="1">
    <location>
        <begin position="206"/>
        <end position="230"/>
    </location>
</feature>
<evidence type="ECO:0000313" key="2">
    <source>
        <dbReference type="EMBL" id="SED32714.1"/>
    </source>
</evidence>
<dbReference type="EMBL" id="FNSV01000005">
    <property type="protein sequence ID" value="SED32714.1"/>
    <property type="molecule type" value="Genomic_DNA"/>
</dbReference>